<dbReference type="InterPro" id="IPR017437">
    <property type="entry name" value="ATP-NAD_kinase_PpnK-typ_C"/>
</dbReference>
<dbReference type="AlphaFoldDB" id="A0AAD9GCM6"/>
<name>A0AAD9GCM6_BABDI</name>
<accession>A0AAD9GCM6</accession>
<evidence type="ECO:0000313" key="2">
    <source>
        <dbReference type="Proteomes" id="UP001195914"/>
    </source>
</evidence>
<dbReference type="PANTHER" id="PTHR13158">
    <property type="match status" value="1"/>
</dbReference>
<dbReference type="InterPro" id="IPR016064">
    <property type="entry name" value="NAD/diacylglycerol_kinase_sf"/>
</dbReference>
<proteinExistence type="predicted"/>
<comment type="caution">
    <text evidence="1">The sequence shown here is derived from an EMBL/GenBank/DDBJ whole genome shotgun (WGS) entry which is preliminary data.</text>
</comment>
<evidence type="ECO:0000313" key="1">
    <source>
        <dbReference type="EMBL" id="KAK1935950.1"/>
    </source>
</evidence>
<dbReference type="EMBL" id="JAHBMH010000044">
    <property type="protein sequence ID" value="KAK1935950.1"/>
    <property type="molecule type" value="Genomic_DNA"/>
</dbReference>
<sequence length="554" mass="61981">MCAALIPGLRPLDGSCRILRSPVSRFTGFRGYRTLNASTVPTIDELRARYRNMEINRIFILEKITKYDLEIRNGLSDYEICNRFPLAYRTHQTHLNLMESLLRLLKEKYGIHTIVVKAQSHNLSVIDIQRSAFPPDLIISAGMFYYLFYMFLQGGDGTFLEAASLIPPTQVGGKQLWIVGINTDPERSKGMLCLSYFKGGKSALRSTIRQTEESIAAHKAGNCEIPKQRMIRFSQSRHGITKECASDNTGEKEWSDISGASFCGMNSAPDAASKDHCTVISQLTTSIYNLTYDEYIGNLLDRLLVKRECEPICRQKIRIKIFKRNRAQYDKDTCEQDSANLERDLFCGTESNFNGDELNSEVFANGASTVPHGAVNDIIIADNSFEKTFYALVQVDDSPIMRVKCSGVLVTTGSFAVTESDKRLGTGSTAWAYNMCKVSMDKGLRLYKHLLDHPAFPKNAAAKVDERIMREAIESHNSNLTFGASDSMLKCIIREGINDTSTVDTSSFNGRQVKVLSLSKNSQLFIDGSKTLKVDYGDVVVLKTFDSDIIWSCV</sequence>
<organism evidence="1 2">
    <name type="scientific">Babesia divergens</name>
    <dbReference type="NCBI Taxonomy" id="32595"/>
    <lineage>
        <taxon>Eukaryota</taxon>
        <taxon>Sar</taxon>
        <taxon>Alveolata</taxon>
        <taxon>Apicomplexa</taxon>
        <taxon>Aconoidasida</taxon>
        <taxon>Piroplasmida</taxon>
        <taxon>Babesiidae</taxon>
        <taxon>Babesia</taxon>
    </lineage>
</organism>
<keyword evidence="2" id="KW-1185">Reference proteome</keyword>
<protein>
    <submittedName>
        <fullName evidence="1">Uncharacterized protein</fullName>
    </submittedName>
</protein>
<dbReference type="GO" id="GO:0019674">
    <property type="term" value="P:NAD+ metabolic process"/>
    <property type="evidence" value="ECO:0007669"/>
    <property type="project" value="InterPro"/>
</dbReference>
<dbReference type="Gene3D" id="2.60.200.30">
    <property type="entry name" value="Probable inorganic polyphosphate/atp-NAD kinase, domain 2"/>
    <property type="match status" value="1"/>
</dbReference>
<reference evidence="1" key="1">
    <citation type="journal article" date="2014" name="Nucleic Acids Res.">
        <title>The evolutionary dynamics of variant antigen genes in Babesia reveal a history of genomic innovation underlying host-parasite interaction.</title>
        <authorList>
            <person name="Jackson A.P."/>
            <person name="Otto T.D."/>
            <person name="Darby A."/>
            <person name="Ramaprasad A."/>
            <person name="Xia D."/>
            <person name="Echaide I.E."/>
            <person name="Farber M."/>
            <person name="Gahlot S."/>
            <person name="Gamble J."/>
            <person name="Gupta D."/>
            <person name="Gupta Y."/>
            <person name="Jackson L."/>
            <person name="Malandrin L."/>
            <person name="Malas T.B."/>
            <person name="Moussa E."/>
            <person name="Nair M."/>
            <person name="Reid A.J."/>
            <person name="Sanders M."/>
            <person name="Sharma J."/>
            <person name="Tracey A."/>
            <person name="Quail M.A."/>
            <person name="Weir W."/>
            <person name="Wastling J.M."/>
            <person name="Hall N."/>
            <person name="Willadsen P."/>
            <person name="Lingelbach K."/>
            <person name="Shiels B."/>
            <person name="Tait A."/>
            <person name="Berriman M."/>
            <person name="Allred D.R."/>
            <person name="Pain A."/>
        </authorList>
    </citation>
    <scope>NUCLEOTIDE SEQUENCE</scope>
    <source>
        <strain evidence="1">1802A</strain>
    </source>
</reference>
<dbReference type="GO" id="GO:0003951">
    <property type="term" value="F:NAD+ kinase activity"/>
    <property type="evidence" value="ECO:0007669"/>
    <property type="project" value="InterPro"/>
</dbReference>
<dbReference type="PANTHER" id="PTHR13158:SF5">
    <property type="entry name" value="NAD KINASE 2, MITOCHONDRIAL"/>
    <property type="match status" value="1"/>
</dbReference>
<reference evidence="1" key="2">
    <citation type="submission" date="2021-05" db="EMBL/GenBank/DDBJ databases">
        <authorList>
            <person name="Pain A."/>
        </authorList>
    </citation>
    <scope>NUCLEOTIDE SEQUENCE</scope>
    <source>
        <strain evidence="1">1802A</strain>
    </source>
</reference>
<dbReference type="GO" id="GO:0005739">
    <property type="term" value="C:mitochondrion"/>
    <property type="evidence" value="ECO:0007669"/>
    <property type="project" value="TreeGrafter"/>
</dbReference>
<gene>
    <name evidence="1" type="ORF">X943_000568</name>
</gene>
<dbReference type="Proteomes" id="UP001195914">
    <property type="component" value="Unassembled WGS sequence"/>
</dbReference>
<dbReference type="SUPFAM" id="SSF111331">
    <property type="entry name" value="NAD kinase/diacylglycerol kinase-like"/>
    <property type="match status" value="1"/>
</dbReference>